<dbReference type="GO" id="GO:0015074">
    <property type="term" value="P:DNA integration"/>
    <property type="evidence" value="ECO:0007669"/>
    <property type="project" value="InterPro"/>
</dbReference>
<organism evidence="3 4">
    <name type="scientific">Actinoallomurus iriomotensis</name>
    <dbReference type="NCBI Taxonomy" id="478107"/>
    <lineage>
        <taxon>Bacteria</taxon>
        <taxon>Bacillati</taxon>
        <taxon>Actinomycetota</taxon>
        <taxon>Actinomycetes</taxon>
        <taxon>Streptosporangiales</taxon>
        <taxon>Thermomonosporaceae</taxon>
        <taxon>Actinoallomurus</taxon>
    </lineage>
</organism>
<gene>
    <name evidence="3" type="ORF">Airi02_058410</name>
</gene>
<sequence length="83" mass="9375">MSPRLTILPAPPPKKVKPWTADEARAFLAAARNEPLYPTFVLLLVYGLRRGELLAVGWDDVDLDDDVIRVFWQIQRVNGADTD</sequence>
<dbReference type="GO" id="GO:0003677">
    <property type="term" value="F:DNA binding"/>
    <property type="evidence" value="ECO:0007669"/>
    <property type="project" value="InterPro"/>
</dbReference>
<keyword evidence="4" id="KW-1185">Reference proteome</keyword>
<evidence type="ECO:0000313" key="4">
    <source>
        <dbReference type="Proteomes" id="UP001165074"/>
    </source>
</evidence>
<dbReference type="Proteomes" id="UP001165074">
    <property type="component" value="Unassembled WGS sequence"/>
</dbReference>
<name>A0A9W6S910_9ACTN</name>
<dbReference type="InterPro" id="IPR011010">
    <property type="entry name" value="DNA_brk_join_enz"/>
</dbReference>
<evidence type="ECO:0000256" key="1">
    <source>
        <dbReference type="ARBA" id="ARBA00023172"/>
    </source>
</evidence>
<dbReference type="PROSITE" id="PS51898">
    <property type="entry name" value="TYR_RECOMBINASE"/>
    <property type="match status" value="1"/>
</dbReference>
<dbReference type="InterPro" id="IPR002104">
    <property type="entry name" value="Integrase_catalytic"/>
</dbReference>
<dbReference type="SUPFAM" id="SSF56349">
    <property type="entry name" value="DNA breaking-rejoining enzymes"/>
    <property type="match status" value="1"/>
</dbReference>
<dbReference type="Gene3D" id="1.10.443.10">
    <property type="entry name" value="Intergrase catalytic core"/>
    <property type="match status" value="1"/>
</dbReference>
<evidence type="ECO:0000313" key="3">
    <source>
        <dbReference type="EMBL" id="GLY87912.1"/>
    </source>
</evidence>
<reference evidence="3" key="1">
    <citation type="submission" date="2023-03" db="EMBL/GenBank/DDBJ databases">
        <title>Actinoallomurus iriomotensis NBRC 103684.</title>
        <authorList>
            <person name="Ichikawa N."/>
            <person name="Sato H."/>
            <person name="Tonouchi N."/>
        </authorList>
    </citation>
    <scope>NUCLEOTIDE SEQUENCE</scope>
    <source>
        <strain evidence="3">NBRC 103684</strain>
    </source>
</reference>
<dbReference type="EMBL" id="BSTK01000009">
    <property type="protein sequence ID" value="GLY87912.1"/>
    <property type="molecule type" value="Genomic_DNA"/>
</dbReference>
<evidence type="ECO:0000259" key="2">
    <source>
        <dbReference type="PROSITE" id="PS51898"/>
    </source>
</evidence>
<keyword evidence="1" id="KW-0233">DNA recombination</keyword>
<comment type="caution">
    <text evidence="3">The sequence shown here is derived from an EMBL/GenBank/DDBJ whole genome shotgun (WGS) entry which is preliminary data.</text>
</comment>
<proteinExistence type="predicted"/>
<protein>
    <recommendedName>
        <fullName evidence="2">Tyr recombinase domain-containing protein</fullName>
    </recommendedName>
</protein>
<accession>A0A9W6S910</accession>
<dbReference type="GO" id="GO:0006310">
    <property type="term" value="P:DNA recombination"/>
    <property type="evidence" value="ECO:0007669"/>
    <property type="project" value="UniProtKB-KW"/>
</dbReference>
<feature type="domain" description="Tyr recombinase" evidence="2">
    <location>
        <begin position="14"/>
        <end position="83"/>
    </location>
</feature>
<dbReference type="AlphaFoldDB" id="A0A9W6S910"/>
<dbReference type="InterPro" id="IPR013762">
    <property type="entry name" value="Integrase-like_cat_sf"/>
</dbReference>